<dbReference type="GO" id="GO:0000271">
    <property type="term" value="P:polysaccharide biosynthetic process"/>
    <property type="evidence" value="ECO:0007669"/>
    <property type="project" value="TreeGrafter"/>
</dbReference>
<dbReference type="OrthoDB" id="9766188at2"/>
<protein>
    <submittedName>
        <fullName evidence="5">Putative PLP-dependent enzyme possibly involved in cell wall biogenesis</fullName>
    </submittedName>
</protein>
<dbReference type="InterPro" id="IPR015421">
    <property type="entry name" value="PyrdxlP-dep_Trfase_major"/>
</dbReference>
<dbReference type="Pfam" id="PF01041">
    <property type="entry name" value="DegT_DnrJ_EryC1"/>
    <property type="match status" value="1"/>
</dbReference>
<feature type="modified residue" description="N6-(pyridoxal phosphate)lysine" evidence="3">
    <location>
        <position position="181"/>
    </location>
</feature>
<dbReference type="SUPFAM" id="SSF53383">
    <property type="entry name" value="PLP-dependent transferases"/>
    <property type="match status" value="1"/>
</dbReference>
<dbReference type="Proteomes" id="UP000006055">
    <property type="component" value="Chromosome"/>
</dbReference>
<dbReference type="HOGENOM" id="CLU_033332_7_2_7"/>
<dbReference type="STRING" id="706587.Desti_5074"/>
<sequence length="395" mass="44571">MKQIEMSATKLDDSEIEAALRVLRSGAFRQGKECEAFEIEFAEKVGAKYAVASSNGSAALHLAYMAFLKPGDEVLVPSFAFIASAAMISMTQAKPVLCDIDPKTFLIDLNDAEQRITHRTRAIAPVHLFGNACNTEDVSNFADKHHLKIVWDAAQAHGTMHKAQDIGGFPDFVCYSFYPSKNTFVGEGGMTCTPHAELHEKMKYLRSHGETRKDYHTMLGMDYRMTDIEAAIGREQLRHLDRMLEIRRKNAHHLEIGIAAIPGIRSQHVTPNSLHAWRQYCVYVDADKFGCDRDTLAEHLKERGIASSIHYPRGIHSQPVFEQLYGRTSLPNTEQISRGILALPVHHELHEDDVYRIIEAVEECYDHSPYFSSARMSRLELMPQPEFSQGIQRSV</sequence>
<accession>I4CDP3</accession>
<dbReference type="KEGG" id="dti:Desti_5074"/>
<evidence type="ECO:0000313" key="5">
    <source>
        <dbReference type="EMBL" id="AFM27684.1"/>
    </source>
</evidence>
<organism evidence="5 6">
    <name type="scientific">Desulfomonile tiedjei (strain ATCC 49306 / DSM 6799 / DCB-1)</name>
    <dbReference type="NCBI Taxonomy" id="706587"/>
    <lineage>
        <taxon>Bacteria</taxon>
        <taxon>Pseudomonadati</taxon>
        <taxon>Thermodesulfobacteriota</taxon>
        <taxon>Desulfomonilia</taxon>
        <taxon>Desulfomonilales</taxon>
        <taxon>Desulfomonilaceae</taxon>
        <taxon>Desulfomonile</taxon>
    </lineage>
</organism>
<dbReference type="RefSeq" id="WP_014812787.1">
    <property type="nucleotide sequence ID" value="NC_018025.1"/>
</dbReference>
<name>I4CDP3_DESTA</name>
<dbReference type="GO" id="GO:0008483">
    <property type="term" value="F:transaminase activity"/>
    <property type="evidence" value="ECO:0007669"/>
    <property type="project" value="TreeGrafter"/>
</dbReference>
<evidence type="ECO:0000256" key="4">
    <source>
        <dbReference type="RuleBase" id="RU004508"/>
    </source>
</evidence>
<gene>
    <name evidence="5" type="ordered locus">Desti_5074</name>
</gene>
<dbReference type="GO" id="GO:0030170">
    <property type="term" value="F:pyridoxal phosphate binding"/>
    <property type="evidence" value="ECO:0007669"/>
    <property type="project" value="TreeGrafter"/>
</dbReference>
<dbReference type="eggNOG" id="COG0399">
    <property type="taxonomic scope" value="Bacteria"/>
</dbReference>
<dbReference type="PANTHER" id="PTHR30244">
    <property type="entry name" value="TRANSAMINASE"/>
    <property type="match status" value="1"/>
</dbReference>
<dbReference type="InterPro" id="IPR015424">
    <property type="entry name" value="PyrdxlP-dep_Trfase"/>
</dbReference>
<feature type="active site" description="Proton acceptor" evidence="2">
    <location>
        <position position="181"/>
    </location>
</feature>
<dbReference type="CDD" id="cd00616">
    <property type="entry name" value="AHBA_syn"/>
    <property type="match status" value="1"/>
</dbReference>
<evidence type="ECO:0000256" key="1">
    <source>
        <dbReference type="ARBA" id="ARBA00037999"/>
    </source>
</evidence>
<comment type="similarity">
    <text evidence="1 4">Belongs to the DegT/DnrJ/EryC1 family.</text>
</comment>
<dbReference type="Gene3D" id="3.40.640.10">
    <property type="entry name" value="Type I PLP-dependent aspartate aminotransferase-like (Major domain)"/>
    <property type="match status" value="1"/>
</dbReference>
<reference evidence="6" key="1">
    <citation type="submission" date="2012-06" db="EMBL/GenBank/DDBJ databases">
        <title>Complete sequence of chromosome of Desulfomonile tiedjei DSM 6799.</title>
        <authorList>
            <person name="Lucas S."/>
            <person name="Copeland A."/>
            <person name="Lapidus A."/>
            <person name="Glavina del Rio T."/>
            <person name="Dalin E."/>
            <person name="Tice H."/>
            <person name="Bruce D."/>
            <person name="Goodwin L."/>
            <person name="Pitluck S."/>
            <person name="Peters L."/>
            <person name="Ovchinnikova G."/>
            <person name="Zeytun A."/>
            <person name="Lu M."/>
            <person name="Kyrpides N."/>
            <person name="Mavromatis K."/>
            <person name="Ivanova N."/>
            <person name="Brettin T."/>
            <person name="Detter J.C."/>
            <person name="Han C."/>
            <person name="Larimer F."/>
            <person name="Land M."/>
            <person name="Hauser L."/>
            <person name="Markowitz V."/>
            <person name="Cheng J.-F."/>
            <person name="Hugenholtz P."/>
            <person name="Woyke T."/>
            <person name="Wu D."/>
            <person name="Spring S."/>
            <person name="Schroeder M."/>
            <person name="Brambilla E."/>
            <person name="Klenk H.-P."/>
            <person name="Eisen J.A."/>
        </authorList>
    </citation>
    <scope>NUCLEOTIDE SEQUENCE [LARGE SCALE GENOMIC DNA]</scope>
    <source>
        <strain evidence="6">ATCC 49306 / DSM 6799 / DCB-1</strain>
    </source>
</reference>
<dbReference type="InterPro" id="IPR015422">
    <property type="entry name" value="PyrdxlP-dep_Trfase_small"/>
</dbReference>
<dbReference type="AlphaFoldDB" id="I4CDP3"/>
<keyword evidence="6" id="KW-1185">Reference proteome</keyword>
<evidence type="ECO:0000313" key="6">
    <source>
        <dbReference type="Proteomes" id="UP000006055"/>
    </source>
</evidence>
<dbReference type="PIRSF" id="PIRSF000390">
    <property type="entry name" value="PLP_StrS"/>
    <property type="match status" value="1"/>
</dbReference>
<evidence type="ECO:0000256" key="2">
    <source>
        <dbReference type="PIRSR" id="PIRSR000390-1"/>
    </source>
</evidence>
<dbReference type="EMBL" id="CP003360">
    <property type="protein sequence ID" value="AFM27684.1"/>
    <property type="molecule type" value="Genomic_DNA"/>
</dbReference>
<evidence type="ECO:0000256" key="3">
    <source>
        <dbReference type="PIRSR" id="PIRSR000390-2"/>
    </source>
</evidence>
<dbReference type="Gene3D" id="3.90.1150.10">
    <property type="entry name" value="Aspartate Aminotransferase, domain 1"/>
    <property type="match status" value="1"/>
</dbReference>
<dbReference type="InterPro" id="IPR000653">
    <property type="entry name" value="DegT/StrS_aminotransferase"/>
</dbReference>
<dbReference type="PANTHER" id="PTHR30244:SF34">
    <property type="entry name" value="DTDP-4-AMINO-4,6-DIDEOXYGALACTOSE TRANSAMINASE"/>
    <property type="match status" value="1"/>
</dbReference>
<proteinExistence type="inferred from homology"/>
<keyword evidence="3 4" id="KW-0663">Pyridoxal phosphate</keyword>